<comment type="caution">
    <text evidence="1">The sequence shown here is derived from an EMBL/GenBank/DDBJ whole genome shotgun (WGS) entry which is preliminary data.</text>
</comment>
<evidence type="ECO:0000313" key="1">
    <source>
        <dbReference type="EMBL" id="MBA0746690.1"/>
    </source>
</evidence>
<dbReference type="AlphaFoldDB" id="A0A7J9CDT1"/>
<evidence type="ECO:0000313" key="2">
    <source>
        <dbReference type="Proteomes" id="UP000593579"/>
    </source>
</evidence>
<keyword evidence="2" id="KW-1185">Reference proteome</keyword>
<gene>
    <name evidence="1" type="ORF">Gogos_009187</name>
</gene>
<accession>A0A7J9CDT1</accession>
<feature type="non-terminal residue" evidence="1">
    <location>
        <position position="31"/>
    </location>
</feature>
<proteinExistence type="predicted"/>
<sequence length="31" mass="3714">MVKTWVRFPDLSGHLYNRKILWEIRGLTGKV</sequence>
<protein>
    <recommendedName>
        <fullName evidence="3">DUF4283 domain-containing protein</fullName>
    </recommendedName>
</protein>
<reference evidence="1 2" key="1">
    <citation type="journal article" date="2019" name="Genome Biol. Evol.">
        <title>Insights into the evolution of the New World diploid cottons (Gossypium, subgenus Houzingenia) based on genome sequencing.</title>
        <authorList>
            <person name="Grover C.E."/>
            <person name="Arick M.A. 2nd"/>
            <person name="Thrash A."/>
            <person name="Conover J.L."/>
            <person name="Sanders W.S."/>
            <person name="Peterson D.G."/>
            <person name="Frelichowski J.E."/>
            <person name="Scheffler J.A."/>
            <person name="Scheffler B.E."/>
            <person name="Wendel J.F."/>
        </authorList>
    </citation>
    <scope>NUCLEOTIDE SEQUENCE [LARGE SCALE GENOMIC DNA]</scope>
    <source>
        <strain evidence="1">5</strain>
        <tissue evidence="1">Leaf</tissue>
    </source>
</reference>
<dbReference type="Proteomes" id="UP000593579">
    <property type="component" value="Unassembled WGS sequence"/>
</dbReference>
<dbReference type="OrthoDB" id="1305040at2759"/>
<organism evidence="1 2">
    <name type="scientific">Gossypium gossypioides</name>
    <name type="common">Mexican cotton</name>
    <name type="synonym">Selera gossypioides</name>
    <dbReference type="NCBI Taxonomy" id="34282"/>
    <lineage>
        <taxon>Eukaryota</taxon>
        <taxon>Viridiplantae</taxon>
        <taxon>Streptophyta</taxon>
        <taxon>Embryophyta</taxon>
        <taxon>Tracheophyta</taxon>
        <taxon>Spermatophyta</taxon>
        <taxon>Magnoliopsida</taxon>
        <taxon>eudicotyledons</taxon>
        <taxon>Gunneridae</taxon>
        <taxon>Pentapetalae</taxon>
        <taxon>rosids</taxon>
        <taxon>malvids</taxon>
        <taxon>Malvales</taxon>
        <taxon>Malvaceae</taxon>
        <taxon>Malvoideae</taxon>
        <taxon>Gossypium</taxon>
    </lineage>
</organism>
<name>A0A7J9CDT1_GOSGO</name>
<dbReference type="EMBL" id="JABEZY010000009">
    <property type="protein sequence ID" value="MBA0746690.1"/>
    <property type="molecule type" value="Genomic_DNA"/>
</dbReference>
<evidence type="ECO:0008006" key="3">
    <source>
        <dbReference type="Google" id="ProtNLM"/>
    </source>
</evidence>